<dbReference type="NCBIfam" id="TIGR04178">
    <property type="entry name" value="exo_archaeo"/>
    <property type="match status" value="1"/>
</dbReference>
<dbReference type="InterPro" id="IPR019127">
    <property type="entry name" value="Exosortase"/>
</dbReference>
<keyword evidence="2" id="KW-1003">Cell membrane</keyword>
<feature type="transmembrane region" description="Helical" evidence="9">
    <location>
        <begin position="181"/>
        <end position="208"/>
    </location>
</feature>
<feature type="transmembrane region" description="Helical" evidence="9">
    <location>
        <begin position="26"/>
        <end position="41"/>
    </location>
</feature>
<dbReference type="GO" id="GO:0005886">
    <property type="term" value="C:plasma membrane"/>
    <property type="evidence" value="ECO:0007669"/>
    <property type="project" value="UniProtKB-SubCell"/>
</dbReference>
<evidence type="ECO:0000256" key="4">
    <source>
        <dbReference type="ARBA" id="ARBA00022692"/>
    </source>
</evidence>
<dbReference type="NCBIfam" id="TIGR04125">
    <property type="entry name" value="exosort_PGF_TRM"/>
    <property type="match status" value="1"/>
</dbReference>
<keyword evidence="5 10" id="KW-0378">Hydrolase</keyword>
<evidence type="ECO:0000256" key="9">
    <source>
        <dbReference type="SAM" id="Phobius"/>
    </source>
</evidence>
<dbReference type="Pfam" id="PF09721">
    <property type="entry name" value="Exosortase_EpsH"/>
    <property type="match status" value="1"/>
</dbReference>
<feature type="transmembrane region" description="Helical" evidence="9">
    <location>
        <begin position="85"/>
        <end position="104"/>
    </location>
</feature>
<dbReference type="GO" id="GO:0006508">
    <property type="term" value="P:proteolysis"/>
    <property type="evidence" value="ECO:0007669"/>
    <property type="project" value="UniProtKB-KW"/>
</dbReference>
<sequence>MLQGVLWVSILLLLSASLYPRRERMLLGAAGWWAFCVHWLLQPSHYAAIADWYNVVVTLGAAALCALIGYLMLSFYRGSPALSERALLTLTRASAIGGMVYFPFAQLDTLQSMLEMEVASQTVWLVGALGHAALLLPPSHIVVQGFDIEIVLACTAIESIALFTGLILATDAAGRRKLMALLASVPVIYVLNLFRNAFVVIATGYLWFSSDPYESFYVAHAVLAKVGSTLALVAIAYVVLWLLPELLDVIDEFVSLLRRRGR</sequence>
<keyword evidence="6 9" id="KW-1133">Transmembrane helix</keyword>
<gene>
    <name evidence="10" type="primary">artA</name>
    <name evidence="10" type="ORF">HA299_01690</name>
</gene>
<dbReference type="InterPro" id="IPR014522">
    <property type="entry name" value="ArtA"/>
</dbReference>
<evidence type="ECO:0000256" key="6">
    <source>
        <dbReference type="ARBA" id="ARBA00022989"/>
    </source>
</evidence>
<dbReference type="AlphaFoldDB" id="A0A832RVN4"/>
<evidence type="ECO:0000256" key="2">
    <source>
        <dbReference type="ARBA" id="ARBA00022475"/>
    </source>
</evidence>
<evidence type="ECO:0000313" key="11">
    <source>
        <dbReference type="Proteomes" id="UP000600363"/>
    </source>
</evidence>
<dbReference type="InterPro" id="IPR026392">
    <property type="entry name" value="Exo/Archaeosortase_dom"/>
</dbReference>
<comment type="subcellular location">
    <subcellularLocation>
        <location evidence="1">Cell membrane</location>
        <topology evidence="1">Multi-pass membrane protein</topology>
    </subcellularLocation>
</comment>
<feature type="transmembrane region" description="Helical" evidence="9">
    <location>
        <begin position="228"/>
        <end position="250"/>
    </location>
</feature>
<feature type="active site" description="Proton donor" evidence="8">
    <location>
        <position position="195"/>
    </location>
</feature>
<proteinExistence type="predicted"/>
<reference evidence="10" key="1">
    <citation type="journal article" date="2020" name="bioRxiv">
        <title>A rank-normalized archaeal taxonomy based on genome phylogeny resolves widespread incomplete and uneven classifications.</title>
        <authorList>
            <person name="Rinke C."/>
            <person name="Chuvochina M."/>
            <person name="Mussig A.J."/>
            <person name="Chaumeil P.-A."/>
            <person name="Waite D.W."/>
            <person name="Whitman W.B."/>
            <person name="Parks D.H."/>
            <person name="Hugenholtz P."/>
        </authorList>
    </citation>
    <scope>NUCLEOTIDE SEQUENCE</scope>
    <source>
        <strain evidence="10">UBA12518</strain>
    </source>
</reference>
<organism evidence="10 11">
    <name type="scientific">Methermicoccus shengliensis</name>
    <dbReference type="NCBI Taxonomy" id="660064"/>
    <lineage>
        <taxon>Archaea</taxon>
        <taxon>Methanobacteriati</taxon>
        <taxon>Methanobacteriota</taxon>
        <taxon>Stenosarchaea group</taxon>
        <taxon>Methanomicrobia</taxon>
        <taxon>Methanosarcinales</taxon>
        <taxon>Methermicoccaceae</taxon>
        <taxon>Methermicoccus</taxon>
    </lineage>
</organism>
<name>A0A832RVN4_9EURY</name>
<dbReference type="PIRSF" id="PIRSF025737">
    <property type="entry name" value="Cyco1"/>
    <property type="match status" value="1"/>
</dbReference>
<comment type="caution">
    <text evidence="10">The sequence shown here is derived from an EMBL/GenBank/DDBJ whole genome shotgun (WGS) entry which is preliminary data.</text>
</comment>
<accession>A0A832RVN4</accession>
<dbReference type="Proteomes" id="UP000600363">
    <property type="component" value="Unassembled WGS sequence"/>
</dbReference>
<keyword evidence="3" id="KW-0645">Protease</keyword>
<keyword evidence="7 9" id="KW-0472">Membrane</keyword>
<evidence type="ECO:0000256" key="7">
    <source>
        <dbReference type="ARBA" id="ARBA00023136"/>
    </source>
</evidence>
<evidence type="ECO:0000256" key="1">
    <source>
        <dbReference type="ARBA" id="ARBA00004651"/>
    </source>
</evidence>
<dbReference type="EMBL" id="DUIH01000009">
    <property type="protein sequence ID" value="HIH69324.1"/>
    <property type="molecule type" value="Genomic_DNA"/>
</dbReference>
<keyword evidence="4 9" id="KW-0812">Transmembrane</keyword>
<feature type="transmembrane region" description="Helical" evidence="9">
    <location>
        <begin position="148"/>
        <end position="169"/>
    </location>
</feature>
<evidence type="ECO:0000256" key="8">
    <source>
        <dbReference type="PIRSR" id="PIRSR025737-1"/>
    </source>
</evidence>
<evidence type="ECO:0000256" key="5">
    <source>
        <dbReference type="ARBA" id="ARBA00022801"/>
    </source>
</evidence>
<feature type="active site" description="Acyl-thioester intermediate" evidence="8">
    <location>
        <position position="154"/>
    </location>
</feature>
<evidence type="ECO:0000313" key="10">
    <source>
        <dbReference type="EMBL" id="HIH69324.1"/>
    </source>
</evidence>
<evidence type="ECO:0000256" key="3">
    <source>
        <dbReference type="ARBA" id="ARBA00022670"/>
    </source>
</evidence>
<feature type="transmembrane region" description="Helical" evidence="9">
    <location>
        <begin position="53"/>
        <end position="73"/>
    </location>
</feature>
<feature type="transmembrane region" description="Helical" evidence="9">
    <location>
        <begin position="116"/>
        <end position="136"/>
    </location>
</feature>
<dbReference type="EC" id="3.4.22.-" evidence="10"/>
<protein>
    <submittedName>
        <fullName evidence="10">Archaeosortase A</fullName>
        <ecNumber evidence="10">3.4.22.-</ecNumber>
    </submittedName>
</protein>
<dbReference type="GO" id="GO:0008233">
    <property type="term" value="F:peptidase activity"/>
    <property type="evidence" value="ECO:0007669"/>
    <property type="project" value="UniProtKB-KW"/>
</dbReference>